<protein>
    <recommendedName>
        <fullName evidence="6">L-Fucosyltransferase</fullName>
    </recommendedName>
</protein>
<dbReference type="eggNOG" id="ENOG502S5IM">
    <property type="taxonomic scope" value="Eukaryota"/>
</dbReference>
<keyword evidence="5" id="KW-1185">Reference proteome</keyword>
<dbReference type="Gene3D" id="3.40.50.11350">
    <property type="match status" value="1"/>
</dbReference>
<evidence type="ECO:0008006" key="6">
    <source>
        <dbReference type="Google" id="ProtNLM"/>
    </source>
</evidence>
<accession>R4XE63</accession>
<dbReference type="Proteomes" id="UP000013776">
    <property type="component" value="Unassembled WGS sequence"/>
</dbReference>
<keyword evidence="3" id="KW-0119">Carbohydrate metabolism</keyword>
<name>R4XE63_TAPDE</name>
<gene>
    <name evidence="4" type="ORF">TAPDE_002868</name>
</gene>
<dbReference type="CDD" id="cd11296">
    <property type="entry name" value="O-FucT_like"/>
    <property type="match status" value="1"/>
</dbReference>
<keyword evidence="2" id="KW-0294">Fucose metabolism</keyword>
<reference evidence="4 5" key="1">
    <citation type="journal article" date="2013" name="MBio">
        <title>Genome sequencing of the plant pathogen Taphrina deformans, the causal agent of peach leaf curl.</title>
        <authorList>
            <person name="Cisse O.H."/>
            <person name="Almeida J.M.G.C.F."/>
            <person name="Fonseca A."/>
            <person name="Kumar A.A."/>
            <person name="Salojaervi J."/>
            <person name="Overmyer K."/>
            <person name="Hauser P.M."/>
            <person name="Pagni M."/>
        </authorList>
    </citation>
    <scope>NUCLEOTIDE SEQUENCE [LARGE SCALE GENOMIC DNA]</scope>
    <source>
        <strain evidence="5">PYCC 5710 / ATCC 11124 / CBS 356.35 / IMI 108563 / JCM 9778 / NBRC 8474</strain>
    </source>
</reference>
<evidence type="ECO:0000256" key="2">
    <source>
        <dbReference type="ARBA" id="ARBA00023253"/>
    </source>
</evidence>
<proteinExistence type="predicted"/>
<keyword evidence="1" id="KW-0808">Transferase</keyword>
<evidence type="ECO:0000256" key="3">
    <source>
        <dbReference type="ARBA" id="ARBA00023277"/>
    </source>
</evidence>
<dbReference type="VEuPathDB" id="FungiDB:TAPDE_002868"/>
<comment type="caution">
    <text evidence="4">The sequence shown here is derived from an EMBL/GenBank/DDBJ whole genome shotgun (WGS) entry which is preliminary data.</text>
</comment>
<dbReference type="GO" id="GO:0006004">
    <property type="term" value="P:fucose metabolic process"/>
    <property type="evidence" value="ECO:0007669"/>
    <property type="project" value="UniProtKB-KW"/>
</dbReference>
<dbReference type="AlphaFoldDB" id="R4XE63"/>
<evidence type="ECO:0000313" key="5">
    <source>
        <dbReference type="Proteomes" id="UP000013776"/>
    </source>
</evidence>
<dbReference type="Pfam" id="PF10250">
    <property type="entry name" value="O-FucT"/>
    <property type="match status" value="1"/>
</dbReference>
<evidence type="ECO:0000256" key="1">
    <source>
        <dbReference type="ARBA" id="ARBA00022679"/>
    </source>
</evidence>
<evidence type="ECO:0000313" key="4">
    <source>
        <dbReference type="EMBL" id="CCG82735.1"/>
    </source>
</evidence>
<dbReference type="GO" id="GO:0016740">
    <property type="term" value="F:transferase activity"/>
    <property type="evidence" value="ECO:0007669"/>
    <property type="project" value="UniProtKB-KW"/>
</dbReference>
<organism evidence="4 5">
    <name type="scientific">Taphrina deformans (strain PYCC 5710 / ATCC 11124 / CBS 356.35 / IMI 108563 / JCM 9778 / NBRC 8474)</name>
    <name type="common">Peach leaf curl fungus</name>
    <name type="synonym">Lalaria deformans</name>
    <dbReference type="NCBI Taxonomy" id="1097556"/>
    <lineage>
        <taxon>Eukaryota</taxon>
        <taxon>Fungi</taxon>
        <taxon>Dikarya</taxon>
        <taxon>Ascomycota</taxon>
        <taxon>Taphrinomycotina</taxon>
        <taxon>Taphrinomycetes</taxon>
        <taxon>Taphrinales</taxon>
        <taxon>Taphrinaceae</taxon>
        <taxon>Taphrina</taxon>
    </lineage>
</organism>
<dbReference type="InterPro" id="IPR019378">
    <property type="entry name" value="GDP-Fuc_O-FucTrfase"/>
</dbReference>
<sequence length="343" mass="38857">MSKYTTYQPCKRPGGIGNIMSLVLNCVRYAIAAGASITLPLIEKRGQDLTALKNGVQEPMSYFFDDAFFRGVMALNCPQMTVLEDISQIREFGNAHVTDSLRPSELHADNGRLDMHTSEFQHALSGWLNFEPSLHHPAIIRLSLGLFEWPISEESVEFYATFGKLLRFREDVHQLANDILRTIQRQSSDNGRFLGAHLRTEADIKGLWIDYNDQRDAYFAKALSMTFKTIYLASGDLIDSARLKTEAAKRNIKVLTKRDLLSRANLRKLTSMTWDQQGLVDYLVLKNSTFFMGSSPSSFAFALAYSRHLNIADESYPFPEDSLSKIIGEDVNFFRDGMWPVQG</sequence>
<dbReference type="OrthoDB" id="20368at2759"/>
<dbReference type="EMBL" id="CAHR02000097">
    <property type="protein sequence ID" value="CCG82735.1"/>
    <property type="molecule type" value="Genomic_DNA"/>
</dbReference>